<sequence>MTDIHQTFEQRLNQILPRITSDDFLHNRGLGNEIGFWIFEYPPEKELAMREHLASVIEPALKKHQPPLRYACVNLFELVIDLLESRKLLDKVIRMQAEKGDDKVFDALKGVLDQEKLAQRIVSLHKPDDVDLMIFTGVGAAYPLVRSHTLLSALHPLMNDTPLLMFFPGRYDGYSLRLFNKLTDKHYYRAFRLVP</sequence>
<proteinExistence type="predicted"/>
<protein>
    <submittedName>
        <fullName evidence="1">Cytoplasmic protein</fullName>
    </submittedName>
</protein>
<accession>A0A2U8H4D2</accession>
<dbReference type="OrthoDB" id="1093513at2"/>
<name>A0A2U8H4D2_9RHOO</name>
<evidence type="ECO:0000313" key="2">
    <source>
        <dbReference type="Proteomes" id="UP000244902"/>
    </source>
</evidence>
<dbReference type="AlphaFoldDB" id="A0A2U8H4D2"/>
<dbReference type="EMBL" id="CP022188">
    <property type="protein sequence ID" value="AWI80380.1"/>
    <property type="molecule type" value="Genomic_DNA"/>
</dbReference>
<organism evidence="1 2">
    <name type="scientific">Parazoarcus communis</name>
    <dbReference type="NCBI Taxonomy" id="41977"/>
    <lineage>
        <taxon>Bacteria</taxon>
        <taxon>Pseudomonadati</taxon>
        <taxon>Pseudomonadota</taxon>
        <taxon>Betaproteobacteria</taxon>
        <taxon>Rhodocyclales</taxon>
        <taxon>Zoogloeaceae</taxon>
        <taxon>Parazoarcus</taxon>
    </lineage>
</organism>
<dbReference type="Pfam" id="PF08747">
    <property type="entry name" value="BrxB"/>
    <property type="match status" value="1"/>
</dbReference>
<evidence type="ECO:0000313" key="1">
    <source>
        <dbReference type="EMBL" id="AWI80380.1"/>
    </source>
</evidence>
<dbReference type="Proteomes" id="UP000244902">
    <property type="component" value="Chromosome"/>
</dbReference>
<reference evidence="1 2" key="1">
    <citation type="submission" date="2017-06" db="EMBL/GenBank/DDBJ databases">
        <title>Azoarcus sp. TSNA42 complete genome sequence.</title>
        <authorList>
            <person name="Woo J.-H."/>
            <person name="Kim H.-S."/>
        </authorList>
    </citation>
    <scope>NUCLEOTIDE SEQUENCE [LARGE SCALE GENOMIC DNA]</scope>
    <source>
        <strain evidence="1 2">TSNA42</strain>
    </source>
</reference>
<gene>
    <name evidence="1" type="ORF">CEW87_14040</name>
</gene>
<dbReference type="RefSeq" id="WP_108973923.1">
    <property type="nucleotide sequence ID" value="NZ_CP022188.1"/>
</dbReference>
<dbReference type="InterPro" id="IPR014858">
    <property type="entry name" value="BrxB"/>
</dbReference>